<dbReference type="SUPFAM" id="SSF48452">
    <property type="entry name" value="TPR-like"/>
    <property type="match status" value="1"/>
</dbReference>
<evidence type="ECO:0000313" key="2">
    <source>
        <dbReference type="EMBL" id="REF00420.1"/>
    </source>
</evidence>
<keyword evidence="3" id="KW-1185">Reference proteome</keyword>
<feature type="compositionally biased region" description="Polar residues" evidence="1">
    <location>
        <begin position="342"/>
        <end position="363"/>
    </location>
</feature>
<gene>
    <name evidence="2" type="ORF">DFJ69_5955</name>
</gene>
<dbReference type="AlphaFoldDB" id="A0A3D9SWU2"/>
<protein>
    <recommendedName>
        <fullName evidence="4">Tetratricopeptide repeat protein</fullName>
    </recommendedName>
</protein>
<dbReference type="EMBL" id="QTTT01000001">
    <property type="protein sequence ID" value="REF00420.1"/>
    <property type="molecule type" value="Genomic_DNA"/>
</dbReference>
<accession>A0A3D9SWU2</accession>
<evidence type="ECO:0000256" key="1">
    <source>
        <dbReference type="SAM" id="MobiDB-lite"/>
    </source>
</evidence>
<organism evidence="2 3">
    <name type="scientific">Thermomonospora umbrina</name>
    <dbReference type="NCBI Taxonomy" id="111806"/>
    <lineage>
        <taxon>Bacteria</taxon>
        <taxon>Bacillati</taxon>
        <taxon>Actinomycetota</taxon>
        <taxon>Actinomycetes</taxon>
        <taxon>Streptosporangiales</taxon>
        <taxon>Thermomonosporaceae</taxon>
        <taxon>Thermomonospora</taxon>
    </lineage>
</organism>
<proteinExistence type="predicted"/>
<comment type="caution">
    <text evidence="2">The sequence shown here is derived from an EMBL/GenBank/DDBJ whole genome shotgun (WGS) entry which is preliminary data.</text>
</comment>
<reference evidence="2 3" key="1">
    <citation type="submission" date="2018-08" db="EMBL/GenBank/DDBJ databases">
        <title>Sequencing the genomes of 1000 actinobacteria strains.</title>
        <authorList>
            <person name="Klenk H.-P."/>
        </authorList>
    </citation>
    <scope>NUCLEOTIDE SEQUENCE [LARGE SCALE GENOMIC DNA]</scope>
    <source>
        <strain evidence="2 3">DSM 43927</strain>
    </source>
</reference>
<dbReference type="RefSeq" id="WP_116025574.1">
    <property type="nucleotide sequence ID" value="NZ_QTTT01000001.1"/>
</dbReference>
<dbReference type="OrthoDB" id="3213425at2"/>
<dbReference type="Proteomes" id="UP000256661">
    <property type="component" value="Unassembled WGS sequence"/>
</dbReference>
<feature type="region of interest" description="Disordered" evidence="1">
    <location>
        <begin position="87"/>
        <end position="115"/>
    </location>
</feature>
<feature type="region of interest" description="Disordered" evidence="1">
    <location>
        <begin position="341"/>
        <end position="363"/>
    </location>
</feature>
<name>A0A3D9SWU2_9ACTN</name>
<evidence type="ECO:0008006" key="4">
    <source>
        <dbReference type="Google" id="ProtNLM"/>
    </source>
</evidence>
<evidence type="ECO:0000313" key="3">
    <source>
        <dbReference type="Proteomes" id="UP000256661"/>
    </source>
</evidence>
<dbReference type="Gene3D" id="1.25.40.10">
    <property type="entry name" value="Tetratricopeptide repeat domain"/>
    <property type="match status" value="1"/>
</dbReference>
<dbReference type="InterPro" id="IPR011990">
    <property type="entry name" value="TPR-like_helical_dom_sf"/>
</dbReference>
<sequence>MADSRIPNHLLRALLDEVGWSGAELARHAGAVAAEQGVALSFDRKTVSFWLAGRRPRPPAPAIVAEAFSRALGRPVTIADTGLARDRSSFRSQGAPATAGPHAQPAGPRDEGIGATDPAAALRELGQKQRRRRVPTENAYRLALLNVPTWTRAASAQTTSVSPAHHAETVTAPQVETIEQMVRLFIDNDGAFGGGYARGPLSAYLAHDVAPLLGGAASPQLRLRMFRAATQLTYLCAFMCFDDEEHAIAQRYHRTALDLAIEAADPAGYAVILRAMSVQARSLGHHHEALVLAETAAATGRRKASPARHAFLLGQVAVAAAADSDRATALSALSAAERRLEQATSQTRPCPTRPSQTTAGSTSEVIGDYHPAALAHQEAAVRALLGDTKGAITALQTSLRHRPGDERRSRAITTARLAELHLRLGHLDQAVHTWHLFLDDYPHLSSARVTSALQNMKAQLRPHSGNAGARHLLARTATL</sequence>